<keyword evidence="2" id="KW-0963">Cytoplasm</keyword>
<dbReference type="PANTHER" id="PTHR13493:SF3">
    <property type="entry name" value="RRNA N6-ADENOSINE-METHYLTRANSFERASE ZCCHC4"/>
    <property type="match status" value="1"/>
</dbReference>
<evidence type="ECO:0000313" key="7">
    <source>
        <dbReference type="EMBL" id="CDW53153.1"/>
    </source>
</evidence>
<comment type="subcellular location">
    <subcellularLocation>
        <location evidence="1">Cytoplasm</location>
    </subcellularLocation>
</comment>
<feature type="domain" description="CTCHY-type" evidence="6">
    <location>
        <begin position="317"/>
        <end position="378"/>
    </location>
</feature>
<evidence type="ECO:0000256" key="5">
    <source>
        <dbReference type="PROSITE-ProRule" id="PRU00965"/>
    </source>
</evidence>
<dbReference type="OrthoDB" id="431817at2759"/>
<dbReference type="InterPro" id="IPR041370">
    <property type="entry name" value="Mlase_EEF1AKMT1/ZCCHC4"/>
</dbReference>
<evidence type="ECO:0000313" key="8">
    <source>
        <dbReference type="Proteomes" id="UP000030665"/>
    </source>
</evidence>
<keyword evidence="5" id="KW-0863">Zinc-finger</keyword>
<keyword evidence="3" id="KW-0489">Methyltransferase</keyword>
<keyword evidence="5" id="KW-0479">Metal-binding</keyword>
<dbReference type="EMBL" id="HG805843">
    <property type="protein sequence ID" value="CDW53153.1"/>
    <property type="molecule type" value="Genomic_DNA"/>
</dbReference>
<gene>
    <name evidence="7" type="ORF">TTRE_0000141601</name>
</gene>
<proteinExistence type="predicted"/>
<evidence type="ECO:0000256" key="2">
    <source>
        <dbReference type="ARBA" id="ARBA00022490"/>
    </source>
</evidence>
<organism evidence="7 8">
    <name type="scientific">Trichuris trichiura</name>
    <name type="common">Whipworm</name>
    <name type="synonym">Trichocephalus trichiurus</name>
    <dbReference type="NCBI Taxonomy" id="36087"/>
    <lineage>
        <taxon>Eukaryota</taxon>
        <taxon>Metazoa</taxon>
        <taxon>Ecdysozoa</taxon>
        <taxon>Nematoda</taxon>
        <taxon>Enoplea</taxon>
        <taxon>Dorylaimia</taxon>
        <taxon>Trichinellida</taxon>
        <taxon>Trichuridae</taxon>
        <taxon>Trichuris</taxon>
    </lineage>
</organism>
<dbReference type="InterPro" id="IPR037275">
    <property type="entry name" value="Znf_CTCHY_sf"/>
</dbReference>
<dbReference type="PROSITE" id="PS51270">
    <property type="entry name" value="ZF_CTCHY"/>
    <property type="match status" value="1"/>
</dbReference>
<evidence type="ECO:0000259" key="6">
    <source>
        <dbReference type="PROSITE" id="PS51270"/>
    </source>
</evidence>
<keyword evidence="5" id="KW-0862">Zinc</keyword>
<dbReference type="InterPro" id="IPR039846">
    <property type="entry name" value="ZCCHC4"/>
</dbReference>
<reference evidence="7" key="2">
    <citation type="submission" date="2014-03" db="EMBL/GenBank/DDBJ databases">
        <title>The whipworm genome and dual-species transcriptomics of an intimate host-pathogen interaction.</title>
        <authorList>
            <person name="Foth B.J."/>
            <person name="Tsai I.J."/>
            <person name="Reid A.J."/>
            <person name="Bancroft A.J."/>
            <person name="Nichol S."/>
            <person name="Tracey A."/>
            <person name="Holroyd N."/>
            <person name="Cotton J.A."/>
            <person name="Stanley E.J."/>
            <person name="Zarowiecki M."/>
            <person name="Liu J.Z."/>
            <person name="Huckvale T."/>
            <person name="Cooper P.J."/>
            <person name="Grencis R.K."/>
            <person name="Berriman M."/>
        </authorList>
    </citation>
    <scope>NUCLEOTIDE SEQUENCE [LARGE SCALE GENOMIC DNA]</scope>
</reference>
<sequence>MKLICYKGPCLLFSRIKKGVPIKYYACSAYRDRKQCSFYWPADRRFPLEKARQTLRLAREILSKIRKLNSKNRSFCFDCSRLLPDDEDNDHDNHQLRKRITNRQLDRPSFWLPPVGDRRGEAQYWFTQETAHFLVKTVKRLPVDGVACIGVPRLYELLHSSSDKRSFLLDIDDRYVIRKLPSDFARFNLFVSYFFTKEGKAHFKQFLESCQHLLVVVDPPFGGLAKHVGKMLRTIERMHSVVHQSADIACDFLWIFPYFLERRVIAAMPQLRMLDYQVRLQLDKSSRKRVSPARIFTSIDPASIPLPVHEGKYKYVASGKFCNICKMFVAAENRHCQICGTCTSKNGRPYVHCFPCGKCVKATNVHCETCSICHRKGNCTAEENTQASE</sequence>
<accession>A0A077Z0H0</accession>
<dbReference type="PROSITE" id="PS50216">
    <property type="entry name" value="DHHC"/>
    <property type="match status" value="1"/>
</dbReference>
<dbReference type="GO" id="GO:0005730">
    <property type="term" value="C:nucleolus"/>
    <property type="evidence" value="ECO:0007669"/>
    <property type="project" value="TreeGrafter"/>
</dbReference>
<dbReference type="Proteomes" id="UP000030665">
    <property type="component" value="Unassembled WGS sequence"/>
</dbReference>
<dbReference type="STRING" id="36087.A0A077Z0H0"/>
<evidence type="ECO:0000256" key="1">
    <source>
        <dbReference type="ARBA" id="ARBA00004496"/>
    </source>
</evidence>
<dbReference type="AlphaFoldDB" id="A0A077Z0H0"/>
<dbReference type="GO" id="GO:0005737">
    <property type="term" value="C:cytoplasm"/>
    <property type="evidence" value="ECO:0007669"/>
    <property type="project" value="UniProtKB-SubCell"/>
</dbReference>
<evidence type="ECO:0000256" key="4">
    <source>
        <dbReference type="ARBA" id="ARBA00022679"/>
    </source>
</evidence>
<dbReference type="Pfam" id="PF10237">
    <property type="entry name" value="N6-adenineMlase"/>
    <property type="match status" value="1"/>
</dbReference>
<protein>
    <submittedName>
        <fullName evidence="7">N6-adenineMlase domain containing protein</fullName>
    </submittedName>
</protein>
<dbReference type="GO" id="GO:0008270">
    <property type="term" value="F:zinc ion binding"/>
    <property type="evidence" value="ECO:0007669"/>
    <property type="project" value="UniProtKB-KW"/>
</dbReference>
<dbReference type="PANTHER" id="PTHR13493">
    <property type="entry name" value="ZINC FINGER CCHC DOMAIN-CONTAINING"/>
    <property type="match status" value="1"/>
</dbReference>
<reference evidence="7" key="1">
    <citation type="submission" date="2014-01" db="EMBL/GenBank/DDBJ databases">
        <authorList>
            <person name="Aslett M."/>
        </authorList>
    </citation>
    <scope>NUCLEOTIDE SEQUENCE</scope>
</reference>
<dbReference type="InterPro" id="IPR017921">
    <property type="entry name" value="Znf_CTCHY"/>
</dbReference>
<keyword evidence="8" id="KW-1185">Reference proteome</keyword>
<dbReference type="SUPFAM" id="SSF161245">
    <property type="entry name" value="Zinc hairpin stack"/>
    <property type="match status" value="1"/>
</dbReference>
<keyword evidence="4" id="KW-0808">Transferase</keyword>
<evidence type="ECO:0000256" key="3">
    <source>
        <dbReference type="ARBA" id="ARBA00022603"/>
    </source>
</evidence>
<name>A0A077Z0H0_TRITR</name>
<dbReference type="GO" id="GO:0008988">
    <property type="term" value="F:rRNA (adenine-N6-)-methyltransferase activity"/>
    <property type="evidence" value="ECO:0007669"/>
    <property type="project" value="InterPro"/>
</dbReference>